<feature type="transmembrane region" description="Helical" evidence="1">
    <location>
        <begin position="73"/>
        <end position="91"/>
    </location>
</feature>
<dbReference type="AlphaFoldDB" id="Q2JBT8"/>
<evidence type="ECO:0000313" key="3">
    <source>
        <dbReference type="Proteomes" id="UP000001937"/>
    </source>
</evidence>
<keyword evidence="1" id="KW-0812">Transmembrane</keyword>
<dbReference type="KEGG" id="fra:Francci3_1878"/>
<sequence length="106" mass="11859">MWCTRSTSFLIMTLTWANVVLDLSSEFQRHAMVLVRASPAGSSPGWTTDHIATMRTACLPSAERRRRRRTSGVAVAFHWVTAALALGWVLAARSARGSWCLCPRRR</sequence>
<keyword evidence="1" id="KW-1133">Transmembrane helix</keyword>
<proteinExistence type="predicted"/>
<dbReference type="EMBL" id="CP000249">
    <property type="protein sequence ID" value="ABD11254.1"/>
    <property type="molecule type" value="Genomic_DNA"/>
</dbReference>
<gene>
    <name evidence="2" type="ordered locus">Francci3_1878</name>
</gene>
<protein>
    <submittedName>
        <fullName evidence="2">Uncharacterized protein</fullName>
    </submittedName>
</protein>
<evidence type="ECO:0000256" key="1">
    <source>
        <dbReference type="SAM" id="Phobius"/>
    </source>
</evidence>
<keyword evidence="3" id="KW-1185">Reference proteome</keyword>
<evidence type="ECO:0000313" key="2">
    <source>
        <dbReference type="EMBL" id="ABD11254.1"/>
    </source>
</evidence>
<dbReference type="STRING" id="106370.Francci3_1878"/>
<keyword evidence="1" id="KW-0472">Membrane</keyword>
<dbReference type="Proteomes" id="UP000001937">
    <property type="component" value="Chromosome"/>
</dbReference>
<dbReference type="HOGENOM" id="CLU_2219256_0_0_11"/>
<name>Q2JBT8_FRACC</name>
<organism evidence="2 3">
    <name type="scientific">Frankia casuarinae (strain DSM 45818 / CECT 9043 / HFP020203 / CcI3)</name>
    <dbReference type="NCBI Taxonomy" id="106370"/>
    <lineage>
        <taxon>Bacteria</taxon>
        <taxon>Bacillati</taxon>
        <taxon>Actinomycetota</taxon>
        <taxon>Actinomycetes</taxon>
        <taxon>Frankiales</taxon>
        <taxon>Frankiaceae</taxon>
        <taxon>Frankia</taxon>
    </lineage>
</organism>
<reference evidence="2 3" key="1">
    <citation type="journal article" date="2007" name="Genome Res.">
        <title>Genome characteristics of facultatively symbiotic Frankia sp. strains reflect host range and host plant biogeography.</title>
        <authorList>
            <person name="Normand P."/>
            <person name="Lapierre P."/>
            <person name="Tisa L.S."/>
            <person name="Gogarten J.P."/>
            <person name="Alloisio N."/>
            <person name="Bagnarol E."/>
            <person name="Bassi C.A."/>
            <person name="Berry A.M."/>
            <person name="Bickhart D.M."/>
            <person name="Choisne N."/>
            <person name="Couloux A."/>
            <person name="Cournoyer B."/>
            <person name="Cruveiller S."/>
            <person name="Daubin V."/>
            <person name="Demange N."/>
            <person name="Francino M.P."/>
            <person name="Goltsman E."/>
            <person name="Huang Y."/>
            <person name="Kopp O.R."/>
            <person name="Labarre L."/>
            <person name="Lapidus A."/>
            <person name="Lavire C."/>
            <person name="Marechal J."/>
            <person name="Martinez M."/>
            <person name="Mastronunzio J.E."/>
            <person name="Mullin B.C."/>
            <person name="Niemann J."/>
            <person name="Pujic P."/>
            <person name="Rawnsley T."/>
            <person name="Rouy Z."/>
            <person name="Schenowitz C."/>
            <person name="Sellstedt A."/>
            <person name="Tavares F."/>
            <person name="Tomkins J.P."/>
            <person name="Vallenet D."/>
            <person name="Valverde C."/>
            <person name="Wall L.G."/>
            <person name="Wang Y."/>
            <person name="Medigue C."/>
            <person name="Benson D.R."/>
        </authorList>
    </citation>
    <scope>NUCLEOTIDE SEQUENCE [LARGE SCALE GENOMIC DNA]</scope>
    <source>
        <strain evidence="3">DSM 45818 / CECT 9043 / CcI3</strain>
    </source>
</reference>
<accession>Q2JBT8</accession>